<reference evidence="1" key="1">
    <citation type="submission" date="2022-03" db="EMBL/GenBank/DDBJ databases">
        <authorList>
            <person name="Sayadi A."/>
        </authorList>
    </citation>
    <scope>NUCLEOTIDE SEQUENCE</scope>
</reference>
<dbReference type="AlphaFoldDB" id="A0A9P0M3U4"/>
<gene>
    <name evidence="1" type="ORF">ACAOBT_LOCUS30315</name>
</gene>
<dbReference type="EMBL" id="CAKOFQ010007818">
    <property type="protein sequence ID" value="CAH2008554.1"/>
    <property type="molecule type" value="Genomic_DNA"/>
</dbReference>
<evidence type="ECO:0000313" key="1">
    <source>
        <dbReference type="EMBL" id="CAH2008554.1"/>
    </source>
</evidence>
<proteinExistence type="predicted"/>
<accession>A0A9P0M3U4</accession>
<evidence type="ECO:0000313" key="2">
    <source>
        <dbReference type="Proteomes" id="UP001152888"/>
    </source>
</evidence>
<sequence length="40" mass="4752">MIKTMFAYTCKVRQAHVLTLSTILFINKFLKFLLQISNFQ</sequence>
<name>A0A9P0M3U4_ACAOB</name>
<comment type="caution">
    <text evidence="1">The sequence shown here is derived from an EMBL/GenBank/DDBJ whole genome shotgun (WGS) entry which is preliminary data.</text>
</comment>
<dbReference type="Proteomes" id="UP001152888">
    <property type="component" value="Unassembled WGS sequence"/>
</dbReference>
<organism evidence="1 2">
    <name type="scientific">Acanthoscelides obtectus</name>
    <name type="common">Bean weevil</name>
    <name type="synonym">Bruchus obtectus</name>
    <dbReference type="NCBI Taxonomy" id="200917"/>
    <lineage>
        <taxon>Eukaryota</taxon>
        <taxon>Metazoa</taxon>
        <taxon>Ecdysozoa</taxon>
        <taxon>Arthropoda</taxon>
        <taxon>Hexapoda</taxon>
        <taxon>Insecta</taxon>
        <taxon>Pterygota</taxon>
        <taxon>Neoptera</taxon>
        <taxon>Endopterygota</taxon>
        <taxon>Coleoptera</taxon>
        <taxon>Polyphaga</taxon>
        <taxon>Cucujiformia</taxon>
        <taxon>Chrysomeloidea</taxon>
        <taxon>Chrysomelidae</taxon>
        <taxon>Bruchinae</taxon>
        <taxon>Bruchini</taxon>
        <taxon>Acanthoscelides</taxon>
    </lineage>
</organism>
<keyword evidence="2" id="KW-1185">Reference proteome</keyword>
<protein>
    <submittedName>
        <fullName evidence="1">Uncharacterized protein</fullName>
    </submittedName>
</protein>